<protein>
    <submittedName>
        <fullName evidence="3">Short-chain dehydrogenase</fullName>
    </submittedName>
</protein>
<dbReference type="InterPro" id="IPR002347">
    <property type="entry name" value="SDR_fam"/>
</dbReference>
<dbReference type="SUPFAM" id="SSF51735">
    <property type="entry name" value="NAD(P)-binding Rossmann-fold domains"/>
    <property type="match status" value="1"/>
</dbReference>
<dbReference type="Gene3D" id="3.40.50.720">
    <property type="entry name" value="NAD(P)-binding Rossmann-like Domain"/>
    <property type="match status" value="1"/>
</dbReference>
<proteinExistence type="inferred from homology"/>
<dbReference type="EMBL" id="JOKH01000001">
    <property type="protein sequence ID" value="KEQ19622.1"/>
    <property type="molecule type" value="Genomic_DNA"/>
</dbReference>
<dbReference type="NCBIfam" id="NF005754">
    <property type="entry name" value="PRK07578.1"/>
    <property type="match status" value="1"/>
</dbReference>
<reference evidence="3 4" key="1">
    <citation type="submission" date="2014-06" db="EMBL/GenBank/DDBJ databases">
        <title>Whole Genome Sequences of Three Symbiotic Endozoicomonas Bacteria.</title>
        <authorList>
            <person name="Neave M.J."/>
            <person name="Apprill A."/>
            <person name="Voolstra C.R."/>
        </authorList>
    </citation>
    <scope>NUCLEOTIDE SEQUENCE [LARGE SCALE GENOMIC DNA]</scope>
    <source>
        <strain evidence="3 4">DSM 25634</strain>
    </source>
</reference>
<accession>A0A081NME9</accession>
<dbReference type="GO" id="GO:0016491">
    <property type="term" value="F:oxidoreductase activity"/>
    <property type="evidence" value="ECO:0007669"/>
    <property type="project" value="UniProtKB-KW"/>
</dbReference>
<dbReference type="PANTHER" id="PTHR43477:SF1">
    <property type="entry name" value="DIHYDROANTICAPSIN 7-DEHYDROGENASE"/>
    <property type="match status" value="1"/>
</dbReference>
<evidence type="ECO:0000313" key="4">
    <source>
        <dbReference type="Proteomes" id="UP000028073"/>
    </source>
</evidence>
<comment type="similarity">
    <text evidence="1">Belongs to the short-chain dehydrogenases/reductases (SDR) family.</text>
</comment>
<evidence type="ECO:0000256" key="2">
    <source>
        <dbReference type="ARBA" id="ARBA00023002"/>
    </source>
</evidence>
<dbReference type="Proteomes" id="UP000028073">
    <property type="component" value="Unassembled WGS sequence"/>
</dbReference>
<dbReference type="AlphaFoldDB" id="A0A081NME9"/>
<dbReference type="InterPro" id="IPR051122">
    <property type="entry name" value="SDR_DHRS6-like"/>
</dbReference>
<dbReference type="RefSeq" id="WP_034833550.1">
    <property type="nucleotide sequence ID" value="NZ_JOKH01000001.1"/>
</dbReference>
<organism evidence="3 4">
    <name type="scientific">Endozoicomonas numazuensis</name>
    <dbReference type="NCBI Taxonomy" id="1137799"/>
    <lineage>
        <taxon>Bacteria</taxon>
        <taxon>Pseudomonadati</taxon>
        <taxon>Pseudomonadota</taxon>
        <taxon>Gammaproteobacteria</taxon>
        <taxon>Oceanospirillales</taxon>
        <taxon>Endozoicomonadaceae</taxon>
        <taxon>Endozoicomonas</taxon>
    </lineage>
</organism>
<dbReference type="eggNOG" id="COG1028">
    <property type="taxonomic scope" value="Bacteria"/>
</dbReference>
<dbReference type="CDD" id="cd11731">
    <property type="entry name" value="Lin1944_like_SDR_c"/>
    <property type="match status" value="1"/>
</dbReference>
<evidence type="ECO:0000256" key="1">
    <source>
        <dbReference type="ARBA" id="ARBA00006484"/>
    </source>
</evidence>
<gene>
    <name evidence="3" type="ORF">GZ78_06925</name>
</gene>
<dbReference type="PRINTS" id="PR00081">
    <property type="entry name" value="GDHRDH"/>
</dbReference>
<comment type="caution">
    <text evidence="3">The sequence shown here is derived from an EMBL/GenBank/DDBJ whole genome shotgun (WGS) entry which is preliminary data.</text>
</comment>
<dbReference type="STRING" id="1137799.GZ78_06925"/>
<sequence>MKIVVVGATGTIGSALVYALQNDHEVIAVGNSRGDYQVDMTSEDSIRELMGSLGHFDSLAVTAGNVAFNSLQAMTSAEWQKGVDSKLMGQINLVRYALKALNENGSITLTSGIIAREPIPKGISACTVNGAVNHFVKAASLEMPRGIRINCVSPTVLKESSATYGDFFPGFIPVPASTVAQAYKKSIMGIQNGRIFEVD</sequence>
<keyword evidence="2" id="KW-0560">Oxidoreductase</keyword>
<keyword evidence="4" id="KW-1185">Reference proteome</keyword>
<name>A0A081NME9_9GAMM</name>
<dbReference type="PANTHER" id="PTHR43477">
    <property type="entry name" value="DIHYDROANTICAPSIN 7-DEHYDROGENASE"/>
    <property type="match status" value="1"/>
</dbReference>
<dbReference type="InterPro" id="IPR036291">
    <property type="entry name" value="NAD(P)-bd_dom_sf"/>
</dbReference>
<dbReference type="OrthoDB" id="9787486at2"/>
<evidence type="ECO:0000313" key="3">
    <source>
        <dbReference type="EMBL" id="KEQ19622.1"/>
    </source>
</evidence>
<dbReference type="Pfam" id="PF13561">
    <property type="entry name" value="adh_short_C2"/>
    <property type="match status" value="1"/>
</dbReference>